<proteinExistence type="predicted"/>
<dbReference type="Proteomes" id="UP000233556">
    <property type="component" value="Unassembled WGS sequence"/>
</dbReference>
<reference evidence="2" key="2">
    <citation type="submission" date="2017-12" db="EMBL/GenBank/DDBJ databases">
        <title>Genome sequence of the Bar-tailed Godwit (Limosa lapponica baueri).</title>
        <authorList>
            <person name="Lima N.C.B."/>
            <person name="Parody-Merino A.M."/>
            <person name="Battley P.F."/>
            <person name="Fidler A.E."/>
            <person name="Prosdocimi F."/>
        </authorList>
    </citation>
    <scope>NUCLEOTIDE SEQUENCE [LARGE SCALE GENOMIC DNA]</scope>
</reference>
<name>A0A2I0U632_LIMLA</name>
<organism evidence="1 2">
    <name type="scientific">Limosa lapponica baueri</name>
    <dbReference type="NCBI Taxonomy" id="1758121"/>
    <lineage>
        <taxon>Eukaryota</taxon>
        <taxon>Metazoa</taxon>
        <taxon>Chordata</taxon>
        <taxon>Craniata</taxon>
        <taxon>Vertebrata</taxon>
        <taxon>Euteleostomi</taxon>
        <taxon>Archelosauria</taxon>
        <taxon>Archosauria</taxon>
        <taxon>Dinosauria</taxon>
        <taxon>Saurischia</taxon>
        <taxon>Theropoda</taxon>
        <taxon>Coelurosauria</taxon>
        <taxon>Aves</taxon>
        <taxon>Neognathae</taxon>
        <taxon>Neoaves</taxon>
        <taxon>Charadriiformes</taxon>
        <taxon>Scolopacidae</taxon>
        <taxon>Limosa</taxon>
    </lineage>
</organism>
<dbReference type="AlphaFoldDB" id="A0A2I0U632"/>
<dbReference type="OrthoDB" id="10056483at2759"/>
<protein>
    <recommendedName>
        <fullName evidence="3">Reverse transcriptase domain-containing protein</fullName>
    </recommendedName>
</protein>
<dbReference type="PANTHER" id="PTHR33332">
    <property type="entry name" value="REVERSE TRANSCRIPTASE DOMAIN-CONTAINING PROTEIN"/>
    <property type="match status" value="1"/>
</dbReference>
<evidence type="ECO:0000313" key="1">
    <source>
        <dbReference type="EMBL" id="PKU41433.1"/>
    </source>
</evidence>
<keyword evidence="2" id="KW-1185">Reference proteome</keyword>
<gene>
    <name evidence="1" type="ORF">llap_8261</name>
</gene>
<sequence length="110" mass="12380">MYLAQPEGLLALYYQGNQWKPVLSSVSQGSILAPMLLNIFISDIDNGLSKSADDTKLSGAVDTLEERDTIQRDLHMLEIWAPVNLMKFNQAKCKVLHLAWDNPQYQSTRG</sequence>
<evidence type="ECO:0000313" key="2">
    <source>
        <dbReference type="Proteomes" id="UP000233556"/>
    </source>
</evidence>
<dbReference type="EMBL" id="KZ506118">
    <property type="protein sequence ID" value="PKU41433.1"/>
    <property type="molecule type" value="Genomic_DNA"/>
</dbReference>
<reference evidence="2" key="1">
    <citation type="submission" date="2017-11" db="EMBL/GenBank/DDBJ databases">
        <authorList>
            <person name="Lima N.C."/>
            <person name="Parody-Merino A.M."/>
            <person name="Battley P.F."/>
            <person name="Fidler A.E."/>
            <person name="Prosdocimi F."/>
        </authorList>
    </citation>
    <scope>NUCLEOTIDE SEQUENCE [LARGE SCALE GENOMIC DNA]</scope>
</reference>
<evidence type="ECO:0008006" key="3">
    <source>
        <dbReference type="Google" id="ProtNLM"/>
    </source>
</evidence>
<accession>A0A2I0U632</accession>